<dbReference type="InterPro" id="IPR001182">
    <property type="entry name" value="FtsW/RodA"/>
</dbReference>
<evidence type="ECO:0000256" key="2">
    <source>
        <dbReference type="ARBA" id="ARBA00022692"/>
    </source>
</evidence>
<evidence type="ECO:0000256" key="6">
    <source>
        <dbReference type="SAM" id="Phobius"/>
    </source>
</evidence>
<reference evidence="7 8" key="1">
    <citation type="journal article" date="2015" name="Genome Announc.">
        <title>Expanding the biotechnology potential of lactobacilli through comparative genomics of 213 strains and associated genera.</title>
        <authorList>
            <person name="Sun Z."/>
            <person name="Harris H.M."/>
            <person name="McCann A."/>
            <person name="Guo C."/>
            <person name="Argimon S."/>
            <person name="Zhang W."/>
            <person name="Yang X."/>
            <person name="Jeffery I.B."/>
            <person name="Cooney J.C."/>
            <person name="Kagawa T.F."/>
            <person name="Liu W."/>
            <person name="Song Y."/>
            <person name="Salvetti E."/>
            <person name="Wrobel A."/>
            <person name="Rasinkangas P."/>
            <person name="Parkhill J."/>
            <person name="Rea M.C."/>
            <person name="O'Sullivan O."/>
            <person name="Ritari J."/>
            <person name="Douillard F.P."/>
            <person name="Paul Ross R."/>
            <person name="Yang R."/>
            <person name="Briner A.E."/>
            <person name="Felis G.E."/>
            <person name="de Vos W.M."/>
            <person name="Barrangou R."/>
            <person name="Klaenhammer T.R."/>
            <person name="Caufield P.W."/>
            <person name="Cui Y."/>
            <person name="Zhang H."/>
            <person name="O'Toole P.W."/>
        </authorList>
    </citation>
    <scope>NUCLEOTIDE SEQUENCE [LARGE SCALE GENOMIC DNA]</scope>
    <source>
        <strain evidence="7 8">DSM 19519</strain>
    </source>
</reference>
<dbReference type="AlphaFoldDB" id="A0A0R1MKA5"/>
<dbReference type="PANTHER" id="PTHR30474:SF1">
    <property type="entry name" value="PEPTIDOGLYCAN GLYCOSYLTRANSFERASE MRDB"/>
    <property type="match status" value="1"/>
</dbReference>
<sequence>MAEKQLTRADNKDVRIDYGIIFSVLVLAVIGIASIYVAANHDTSTSSITKMILTQAAWYAIGTVAIVIIMQFDAEQLWKLAPIAYGVGIFLLVMVLFLYSRYYFAKTGAKSWFAIGSLTFQPSEVMKPAYIMMLGRVVAQHNSEHIVHTVSDDWKLLFRMFGWTLPIAVLLKLQNDFGTMLVFFAIFGGVVIVSGITWKIIAPIVVAGGVLGTTAISLVIYGRSILEQIGFKTYQFNRIEAWLNPSANTSSTSYQLWQSMKAIGSGKLLGKGFNVSNVYVPVRESDMIFSVIGENYGFIGGCVLIFLYLLLIFQMIQVTFDTKNEFYAYISTGVIMMVLFHVFENIGMSIGLLPLTGIPLPFISQGGSSLIGNMIGIGLIMSMRYHNKSYMFSNSKDFH</sequence>
<comment type="caution">
    <text evidence="7">The sequence shown here is derived from an EMBL/GenBank/DDBJ whole genome shotgun (WGS) entry which is preliminary data.</text>
</comment>
<dbReference type="GO" id="GO:0005886">
    <property type="term" value="C:plasma membrane"/>
    <property type="evidence" value="ECO:0007669"/>
    <property type="project" value="TreeGrafter"/>
</dbReference>
<dbReference type="PROSITE" id="PS00428">
    <property type="entry name" value="FTSW_RODA_SPOVE"/>
    <property type="match status" value="1"/>
</dbReference>
<dbReference type="GO" id="GO:0032153">
    <property type="term" value="C:cell division site"/>
    <property type="evidence" value="ECO:0007669"/>
    <property type="project" value="TreeGrafter"/>
</dbReference>
<evidence type="ECO:0000313" key="8">
    <source>
        <dbReference type="Proteomes" id="UP000051448"/>
    </source>
</evidence>
<keyword evidence="4 6" id="KW-1133">Transmembrane helix</keyword>
<gene>
    <name evidence="7" type="ORF">FC92_GL000150</name>
</gene>
<dbReference type="GO" id="GO:0051301">
    <property type="term" value="P:cell division"/>
    <property type="evidence" value="ECO:0007669"/>
    <property type="project" value="InterPro"/>
</dbReference>
<dbReference type="InterPro" id="IPR018365">
    <property type="entry name" value="Cell_cycle_FtsW-rel_CS"/>
</dbReference>
<feature type="transmembrane region" description="Helical" evidence="6">
    <location>
        <begin position="205"/>
        <end position="226"/>
    </location>
</feature>
<proteinExistence type="predicted"/>
<keyword evidence="2 6" id="KW-0812">Transmembrane</keyword>
<keyword evidence="3" id="KW-0133">Cell shape</keyword>
<keyword evidence="8" id="KW-1185">Reference proteome</keyword>
<dbReference type="PATRIC" id="fig|1423759.3.peg.152"/>
<comment type="subcellular location">
    <subcellularLocation>
        <location evidence="1">Membrane</location>
        <topology evidence="1">Multi-pass membrane protein</topology>
    </subcellularLocation>
</comment>
<dbReference type="Proteomes" id="UP000051448">
    <property type="component" value="Unassembled WGS sequence"/>
</dbReference>
<dbReference type="GO" id="GO:0008360">
    <property type="term" value="P:regulation of cell shape"/>
    <property type="evidence" value="ECO:0007669"/>
    <property type="project" value="UniProtKB-KW"/>
</dbReference>
<feature type="transmembrane region" description="Helical" evidence="6">
    <location>
        <begin position="20"/>
        <end position="39"/>
    </location>
</feature>
<dbReference type="OrthoDB" id="9768187at2"/>
<feature type="transmembrane region" description="Helical" evidence="6">
    <location>
        <begin position="51"/>
        <end position="71"/>
    </location>
</feature>
<dbReference type="EMBL" id="AZDX01000001">
    <property type="protein sequence ID" value="KRL08358.1"/>
    <property type="molecule type" value="Genomic_DNA"/>
</dbReference>
<protein>
    <submittedName>
        <fullName evidence="7">Rod shape determining protein</fullName>
    </submittedName>
</protein>
<dbReference type="GeneID" id="98311243"/>
<name>A0A0R1MKA5_9LACO</name>
<evidence type="ECO:0000256" key="5">
    <source>
        <dbReference type="ARBA" id="ARBA00023136"/>
    </source>
</evidence>
<organism evidence="7 8">
    <name type="scientific">Liquorilactobacillus hordei DSM 19519</name>
    <dbReference type="NCBI Taxonomy" id="1423759"/>
    <lineage>
        <taxon>Bacteria</taxon>
        <taxon>Bacillati</taxon>
        <taxon>Bacillota</taxon>
        <taxon>Bacilli</taxon>
        <taxon>Lactobacillales</taxon>
        <taxon>Lactobacillaceae</taxon>
        <taxon>Liquorilactobacillus</taxon>
    </lineage>
</organism>
<keyword evidence="5 6" id="KW-0472">Membrane</keyword>
<dbReference type="RefSeq" id="WP_057868548.1">
    <property type="nucleotide sequence ID" value="NZ_AZDX01000001.1"/>
</dbReference>
<feature type="transmembrane region" description="Helical" evidence="6">
    <location>
        <begin position="83"/>
        <end position="104"/>
    </location>
</feature>
<feature type="transmembrane region" description="Helical" evidence="6">
    <location>
        <begin position="326"/>
        <end position="343"/>
    </location>
</feature>
<dbReference type="PANTHER" id="PTHR30474">
    <property type="entry name" value="CELL CYCLE PROTEIN"/>
    <property type="match status" value="1"/>
</dbReference>
<dbReference type="Pfam" id="PF01098">
    <property type="entry name" value="FTSW_RODA_SPOVE"/>
    <property type="match status" value="1"/>
</dbReference>
<feature type="transmembrane region" description="Helical" evidence="6">
    <location>
        <begin position="296"/>
        <end position="314"/>
    </location>
</feature>
<dbReference type="GO" id="GO:0015648">
    <property type="term" value="F:lipid-linked peptidoglycan transporter activity"/>
    <property type="evidence" value="ECO:0007669"/>
    <property type="project" value="TreeGrafter"/>
</dbReference>
<feature type="transmembrane region" description="Helical" evidence="6">
    <location>
        <begin position="180"/>
        <end position="198"/>
    </location>
</feature>
<accession>A0A0R1MKA5</accession>
<evidence type="ECO:0000256" key="4">
    <source>
        <dbReference type="ARBA" id="ARBA00022989"/>
    </source>
</evidence>
<evidence type="ECO:0000256" key="3">
    <source>
        <dbReference type="ARBA" id="ARBA00022960"/>
    </source>
</evidence>
<feature type="transmembrane region" description="Helical" evidence="6">
    <location>
        <begin position="363"/>
        <end position="381"/>
    </location>
</feature>
<evidence type="ECO:0000313" key="7">
    <source>
        <dbReference type="EMBL" id="KRL08358.1"/>
    </source>
</evidence>
<dbReference type="STRING" id="1423759.FC92_GL000150"/>
<evidence type="ECO:0000256" key="1">
    <source>
        <dbReference type="ARBA" id="ARBA00004141"/>
    </source>
</evidence>